<gene>
    <name evidence="5 7" type="primary">aroD</name>
    <name evidence="7" type="ORF">K8V81_00450</name>
</gene>
<feature type="binding site" evidence="5">
    <location>
        <position position="125"/>
    </location>
    <ligand>
        <name>3-dehydroquinate</name>
        <dbReference type="ChEBI" id="CHEBI:32364"/>
    </ligand>
</feature>
<dbReference type="PANTHER" id="PTHR43699">
    <property type="entry name" value="3-DEHYDROQUINATE DEHYDRATASE"/>
    <property type="match status" value="1"/>
</dbReference>
<dbReference type="Gene3D" id="3.20.20.70">
    <property type="entry name" value="Aldolase class I"/>
    <property type="match status" value="1"/>
</dbReference>
<dbReference type="InterPro" id="IPR050146">
    <property type="entry name" value="Type-I_3-dehydroquinase"/>
</dbReference>
<dbReference type="FunFam" id="3.20.20.70:FF:000047">
    <property type="entry name" value="3-dehydroquinate dehydratase"/>
    <property type="match status" value="1"/>
</dbReference>
<dbReference type="HAMAP" id="MF_00214">
    <property type="entry name" value="AroD"/>
    <property type="match status" value="1"/>
</dbReference>
<feature type="active site" description="Schiff-base intermediate with substrate" evidence="5">
    <location>
        <position position="219"/>
    </location>
</feature>
<dbReference type="CDD" id="cd00502">
    <property type="entry name" value="DHQase_I"/>
    <property type="match status" value="1"/>
</dbReference>
<feature type="active site" description="Proton donor/acceptor" evidence="5">
    <location>
        <position position="192"/>
    </location>
</feature>
<feature type="compositionally biased region" description="Basic and acidic residues" evidence="6">
    <location>
        <begin position="26"/>
        <end position="35"/>
    </location>
</feature>
<dbReference type="InterPro" id="IPR013785">
    <property type="entry name" value="Aldolase_TIM"/>
</dbReference>
<evidence type="ECO:0000256" key="6">
    <source>
        <dbReference type="SAM" id="MobiDB-lite"/>
    </source>
</evidence>
<dbReference type="InterPro" id="IPR001381">
    <property type="entry name" value="DHquinase_I"/>
</dbReference>
<evidence type="ECO:0000256" key="2">
    <source>
        <dbReference type="ARBA" id="ARBA00023141"/>
    </source>
</evidence>
<comment type="catalytic activity">
    <reaction evidence="1 5">
        <text>3-dehydroquinate = 3-dehydroshikimate + H2O</text>
        <dbReference type="Rhea" id="RHEA:21096"/>
        <dbReference type="ChEBI" id="CHEBI:15377"/>
        <dbReference type="ChEBI" id="CHEBI:16630"/>
        <dbReference type="ChEBI" id="CHEBI:32364"/>
        <dbReference type="EC" id="4.2.1.10"/>
    </reaction>
</comment>
<comment type="pathway">
    <text evidence="5">Metabolic intermediate biosynthesis; chorismate biosynthesis; chorismate from D-erythrose 4-phosphate and phosphoenolpyruvate: step 3/7.</text>
</comment>
<comment type="subunit">
    <text evidence="5">Homodimer.</text>
</comment>
<dbReference type="GO" id="GO:0009423">
    <property type="term" value="P:chorismate biosynthetic process"/>
    <property type="evidence" value="ECO:0007669"/>
    <property type="project" value="UniProtKB-UniRule"/>
</dbReference>
<name>A0A921MU63_9MICO</name>
<dbReference type="GO" id="GO:0009073">
    <property type="term" value="P:aromatic amino acid family biosynthetic process"/>
    <property type="evidence" value="ECO:0007669"/>
    <property type="project" value="UniProtKB-KW"/>
</dbReference>
<evidence type="ECO:0000313" key="7">
    <source>
        <dbReference type="EMBL" id="HJG90169.1"/>
    </source>
</evidence>
<evidence type="ECO:0000256" key="3">
    <source>
        <dbReference type="ARBA" id="ARBA00023239"/>
    </source>
</evidence>
<feature type="region of interest" description="Disordered" evidence="6">
    <location>
        <begin position="1"/>
        <end position="35"/>
    </location>
</feature>
<dbReference type="SUPFAM" id="SSF51569">
    <property type="entry name" value="Aldolase"/>
    <property type="match status" value="1"/>
</dbReference>
<keyword evidence="4 5" id="KW-0704">Schiff base</keyword>
<comment type="caution">
    <text evidence="7">The sequence shown here is derived from an EMBL/GenBank/DDBJ whole genome shotgun (WGS) entry which is preliminary data.</text>
</comment>
<sequence length="299" mass="32127">MDHETTPEHPADENTAPENAAPENTVLEHGDRETDVRRRTATVRGIELGRARPEIIVPLVGSDLDELLAQAQKAVATRARIMEWRLDRFRPDLEDALDHREAVLAALPALRGALGPDRGLLVTFRTSHEGGSRPITDRDLGILLESLLGGRRAGTQAAVDLIDIETARDAGMVERVISSAHRHGTVVIGSFHDMEATPSEETLVQILREQRRLGADVPKVAVTPRTPRDVLTLLSASLTVAEELRGPHIAISMGTLGASSRVAAETFGSAATFATAGEGSAPGQLEADDVAQMLELLRP</sequence>
<dbReference type="NCBIfam" id="TIGR01093">
    <property type="entry name" value="aroD"/>
    <property type="match status" value="1"/>
</dbReference>
<evidence type="ECO:0000256" key="4">
    <source>
        <dbReference type="ARBA" id="ARBA00023270"/>
    </source>
</evidence>
<reference evidence="7" key="1">
    <citation type="journal article" date="2021" name="PeerJ">
        <title>Extensive microbial diversity within the chicken gut microbiome revealed by metagenomics and culture.</title>
        <authorList>
            <person name="Gilroy R."/>
            <person name="Ravi A."/>
            <person name="Getino M."/>
            <person name="Pursley I."/>
            <person name="Horton D.L."/>
            <person name="Alikhan N.F."/>
            <person name="Baker D."/>
            <person name="Gharbi K."/>
            <person name="Hall N."/>
            <person name="Watson M."/>
            <person name="Adriaenssens E.M."/>
            <person name="Foster-Nyarko E."/>
            <person name="Jarju S."/>
            <person name="Secka A."/>
            <person name="Antonio M."/>
            <person name="Oren A."/>
            <person name="Chaudhuri R.R."/>
            <person name="La Ragione R."/>
            <person name="Hildebrand F."/>
            <person name="Pallen M.J."/>
        </authorList>
    </citation>
    <scope>NUCLEOTIDE SEQUENCE</scope>
    <source>
        <strain evidence="7">ChiGjej5B5-22894</strain>
    </source>
</reference>
<dbReference type="EC" id="4.2.1.10" evidence="5"/>
<protein>
    <recommendedName>
        <fullName evidence="5">3-dehydroquinate dehydratase</fullName>
        <shortName evidence="5">3-dehydroquinase</shortName>
        <ecNumber evidence="5">4.2.1.10</ecNumber>
    </recommendedName>
    <alternativeName>
        <fullName evidence="5">Type I DHQase</fullName>
    </alternativeName>
    <alternativeName>
        <fullName evidence="5">Type I dehydroquinase</fullName>
        <shortName evidence="5">DHQ1</shortName>
    </alternativeName>
</protein>
<feature type="binding site" evidence="5">
    <location>
        <position position="284"/>
    </location>
    <ligand>
        <name>3-dehydroquinate</name>
        <dbReference type="ChEBI" id="CHEBI:32364"/>
    </ligand>
</feature>
<dbReference type="EMBL" id="DYUE01000015">
    <property type="protein sequence ID" value="HJG90169.1"/>
    <property type="molecule type" value="Genomic_DNA"/>
</dbReference>
<organism evidence="7 8">
    <name type="scientific">Brachybacterium massiliense</name>
    <dbReference type="NCBI Taxonomy" id="1755098"/>
    <lineage>
        <taxon>Bacteria</taxon>
        <taxon>Bacillati</taxon>
        <taxon>Actinomycetota</taxon>
        <taxon>Actinomycetes</taxon>
        <taxon>Micrococcales</taxon>
        <taxon>Dermabacteraceae</taxon>
        <taxon>Brachybacterium</taxon>
    </lineage>
</organism>
<dbReference type="PANTHER" id="PTHR43699:SF1">
    <property type="entry name" value="3-DEHYDROQUINATE DEHYDRATASE"/>
    <property type="match status" value="1"/>
</dbReference>
<feature type="binding site" evidence="5">
    <location>
        <begin position="83"/>
        <end position="85"/>
    </location>
    <ligand>
        <name>3-dehydroquinate</name>
        <dbReference type="ChEBI" id="CHEBI:32364"/>
    </ligand>
</feature>
<keyword evidence="2 5" id="KW-0057">Aromatic amino acid biosynthesis</keyword>
<comment type="caution">
    <text evidence="5">Lacks conserved residue(s) required for the propagation of feature annotation.</text>
</comment>
<proteinExistence type="inferred from homology"/>
<comment type="similarity">
    <text evidence="5">Belongs to the type-I 3-dehydroquinase family.</text>
</comment>
<comment type="function">
    <text evidence="5">Involved in the third step of the chorismate pathway, which leads to the biosynthesis of aromatic amino acids. Catalyzes the cis-dehydration of 3-dehydroquinate (DHQ) and introduces the first double bond of the aromatic ring to yield 3-dehydroshikimate.</text>
</comment>
<dbReference type="AlphaFoldDB" id="A0A921MU63"/>
<feature type="binding site" evidence="5">
    <location>
        <position position="261"/>
    </location>
    <ligand>
        <name>3-dehydroquinate</name>
        <dbReference type="ChEBI" id="CHEBI:32364"/>
    </ligand>
</feature>
<keyword evidence="3 5" id="KW-0456">Lyase</keyword>
<evidence type="ECO:0000313" key="8">
    <source>
        <dbReference type="Proteomes" id="UP000742460"/>
    </source>
</evidence>
<evidence type="ECO:0000256" key="5">
    <source>
        <dbReference type="HAMAP-Rule" id="MF_00214"/>
    </source>
</evidence>
<dbReference type="GO" id="GO:0003855">
    <property type="term" value="F:3-dehydroquinate dehydratase activity"/>
    <property type="evidence" value="ECO:0007669"/>
    <property type="project" value="UniProtKB-UniRule"/>
</dbReference>
<dbReference type="GO" id="GO:0008652">
    <property type="term" value="P:amino acid biosynthetic process"/>
    <property type="evidence" value="ECO:0007669"/>
    <property type="project" value="UniProtKB-KW"/>
</dbReference>
<feature type="binding site" evidence="5">
    <location>
        <position position="280"/>
    </location>
    <ligand>
        <name>3-dehydroquinate</name>
        <dbReference type="ChEBI" id="CHEBI:32364"/>
    </ligand>
</feature>
<evidence type="ECO:0000256" key="1">
    <source>
        <dbReference type="ARBA" id="ARBA00001864"/>
    </source>
</evidence>
<reference evidence="7" key="2">
    <citation type="submission" date="2021-09" db="EMBL/GenBank/DDBJ databases">
        <authorList>
            <person name="Gilroy R."/>
        </authorList>
    </citation>
    <scope>NUCLEOTIDE SEQUENCE</scope>
    <source>
        <strain evidence="7">ChiGjej5B5-22894</strain>
    </source>
</reference>
<feature type="compositionally biased region" description="Basic and acidic residues" evidence="6">
    <location>
        <begin position="1"/>
        <end position="12"/>
    </location>
</feature>
<keyword evidence="5" id="KW-0028">Amino-acid biosynthesis</keyword>
<dbReference type="Pfam" id="PF01487">
    <property type="entry name" value="DHquinase_I"/>
    <property type="match status" value="1"/>
</dbReference>
<dbReference type="GO" id="GO:0046279">
    <property type="term" value="P:3,4-dihydroxybenzoate biosynthetic process"/>
    <property type="evidence" value="ECO:0007669"/>
    <property type="project" value="UniProtKB-ARBA"/>
</dbReference>
<accession>A0A921MU63</accession>
<dbReference type="Proteomes" id="UP000742460">
    <property type="component" value="Unassembled WGS sequence"/>
</dbReference>